<dbReference type="Gene3D" id="2.30.30.240">
    <property type="entry name" value="PRC-barrel domain"/>
    <property type="match status" value="1"/>
</dbReference>
<evidence type="ECO:0000313" key="3">
    <source>
        <dbReference type="Proteomes" id="UP000502894"/>
    </source>
</evidence>
<feature type="domain" description="PRC-barrel" evidence="1">
    <location>
        <begin position="8"/>
        <end position="82"/>
    </location>
</feature>
<reference evidence="2" key="1">
    <citation type="journal article" date="2020" name="Microbiol. Resour. Announc.">
        <title>Complete Genome Sequence of Novel Psychrotolerant Legionella Strain TUM19329, Isolated from Antarctic Lake Sediment.</title>
        <authorList>
            <person name="Shimada S."/>
            <person name="Nakai R."/>
            <person name="Aoki K."/>
            <person name="Shimoeda N."/>
            <person name="Ohno G."/>
            <person name="Miyazaki Y."/>
            <person name="Kudoh S."/>
            <person name="Imura S."/>
            <person name="Watanabe K."/>
            <person name="Ishii Y."/>
            <person name="Tateda K."/>
        </authorList>
    </citation>
    <scope>NUCLEOTIDE SEQUENCE [LARGE SCALE GENOMIC DNA]</scope>
    <source>
        <strain evidence="2">TUM19329</strain>
    </source>
</reference>
<dbReference type="Proteomes" id="UP000502894">
    <property type="component" value="Chromosome"/>
</dbReference>
<dbReference type="InterPro" id="IPR011033">
    <property type="entry name" value="PRC_barrel-like_sf"/>
</dbReference>
<accession>A0A6F8T2I9</accession>
<dbReference type="PANTHER" id="PTHR36505:SF1">
    <property type="entry name" value="BLR1072 PROTEIN"/>
    <property type="match status" value="1"/>
</dbReference>
<keyword evidence="3" id="KW-1185">Reference proteome</keyword>
<dbReference type="Pfam" id="PF05239">
    <property type="entry name" value="PRC"/>
    <property type="match status" value="1"/>
</dbReference>
<gene>
    <name evidence="2" type="ORF">TUM19329_10420</name>
</gene>
<evidence type="ECO:0000313" key="2">
    <source>
        <dbReference type="EMBL" id="BCA94681.1"/>
    </source>
</evidence>
<protein>
    <recommendedName>
        <fullName evidence="1">PRC-barrel domain-containing protein</fullName>
    </recommendedName>
</protein>
<dbReference type="RefSeq" id="WP_173236501.1">
    <property type="nucleotide sequence ID" value="NZ_AP022839.1"/>
</dbReference>
<dbReference type="KEGG" id="lant:TUM19329_10420"/>
<dbReference type="SUPFAM" id="SSF50346">
    <property type="entry name" value="PRC-barrel domain"/>
    <property type="match status" value="1"/>
</dbReference>
<dbReference type="AlphaFoldDB" id="A0A6F8T2I9"/>
<dbReference type="InterPro" id="IPR027275">
    <property type="entry name" value="PRC-brl_dom"/>
</dbReference>
<name>A0A6F8T2I9_9GAMM</name>
<sequence length="118" mass="13442">MENHTVTKASEITGMSVRNLHNENLGEINDIVMDKSSGKVNYLVLDFGGLLSFGNKFFAVPWSFFTYNNSEDCFVINVDKETLKNAPGFDKDKWPNFASPNFTSSIDKYYQPHHKKNP</sequence>
<dbReference type="PANTHER" id="PTHR36505">
    <property type="entry name" value="BLR1072 PROTEIN"/>
    <property type="match status" value="1"/>
</dbReference>
<proteinExistence type="predicted"/>
<evidence type="ECO:0000259" key="1">
    <source>
        <dbReference type="Pfam" id="PF05239"/>
    </source>
</evidence>
<dbReference type="EMBL" id="AP022839">
    <property type="protein sequence ID" value="BCA94681.1"/>
    <property type="molecule type" value="Genomic_DNA"/>
</dbReference>
<organism evidence="2 3">
    <name type="scientific">Legionella antarctica</name>
    <dbReference type="NCBI Taxonomy" id="2708020"/>
    <lineage>
        <taxon>Bacteria</taxon>
        <taxon>Pseudomonadati</taxon>
        <taxon>Pseudomonadota</taxon>
        <taxon>Gammaproteobacteria</taxon>
        <taxon>Legionellales</taxon>
        <taxon>Legionellaceae</taxon>
        <taxon>Legionella</taxon>
    </lineage>
</organism>